<evidence type="ECO:0000313" key="7">
    <source>
        <dbReference type="Proteomes" id="UP000217930"/>
    </source>
</evidence>
<reference evidence="4 8" key="5">
    <citation type="submission" date="2018-06" db="EMBL/GenBank/DDBJ databases">
        <authorList>
            <consortium name="Pathogen Informatics"/>
            <person name="Doyle S."/>
        </authorList>
    </citation>
    <scope>NUCLEOTIDE SEQUENCE [LARGE SCALE GENOMIC DNA]</scope>
    <source>
        <strain evidence="4 8">NCTC8554</strain>
    </source>
</reference>
<organism evidence="2 5">
    <name type="scientific">Neisseria meningitidis</name>
    <dbReference type="NCBI Taxonomy" id="487"/>
    <lineage>
        <taxon>Bacteria</taxon>
        <taxon>Pseudomonadati</taxon>
        <taxon>Pseudomonadota</taxon>
        <taxon>Betaproteobacteria</taxon>
        <taxon>Neisseriales</taxon>
        <taxon>Neisseriaceae</taxon>
        <taxon>Neisseria</taxon>
    </lineage>
</organism>
<dbReference type="EMBL" id="CP012393">
    <property type="protein sequence ID" value="ANW90859.1"/>
    <property type="molecule type" value="Genomic_DNA"/>
</dbReference>
<sequence>MNITLGRNHQINCDEKDLYKFIGYLANHPNDVNLVFEKNSVQGAWGDEGRIQFFSSKAQNIFVPLGFKFTAGVGNIAYRLNCNELFEMLSQLDFVSGGKQNLSTIKANIPSQFHAEFDAGANM</sequence>
<evidence type="ECO:0000313" key="2">
    <source>
        <dbReference type="EMBL" id="CWU21642.1"/>
    </source>
</evidence>
<dbReference type="Proteomes" id="UP000092966">
    <property type="component" value="Chromosome"/>
</dbReference>
<reference evidence="1 6" key="1">
    <citation type="submission" date="2015-07" db="EMBL/GenBank/DDBJ databases">
        <title>Comparative genome sequencing reveals within-host evolution of Neisseria meningitidis during.</title>
        <authorList>
            <person name="Klughammer J."/>
            <person name="Dittrich M."/>
            <person name="Mueller T."/>
            <person name="Blom J."/>
            <person name="Goesmann A."/>
            <person name="Vogel U."/>
            <person name="Frosch M."/>
            <person name="Bock C."/>
            <person name="Schoen C."/>
        </authorList>
    </citation>
    <scope>NUCLEOTIDE SEQUENCE [LARGE SCALE GENOMIC DNA]</scope>
    <source>
        <strain evidence="1 6">DE8555</strain>
    </source>
</reference>
<evidence type="ECO:0000313" key="8">
    <source>
        <dbReference type="Proteomes" id="UP000254176"/>
    </source>
</evidence>
<dbReference type="Proteomes" id="UP000254176">
    <property type="component" value="Unassembled WGS sequence"/>
</dbReference>
<proteinExistence type="predicted"/>
<evidence type="ECO:0000313" key="1">
    <source>
        <dbReference type="EMBL" id="ANW90859.1"/>
    </source>
</evidence>
<evidence type="ECO:0000313" key="4">
    <source>
        <dbReference type="EMBL" id="SUA30181.1"/>
    </source>
</evidence>
<dbReference type="Proteomes" id="UP000217930">
    <property type="component" value="Unassembled WGS sequence"/>
</dbReference>
<reference evidence="3 7" key="3">
    <citation type="journal article" date="2017" name="Clin. Infect. Dis.">
        <title>Increased Risk for Meningococcal Disease among Men who have Sex with Men in the United States, 2012-2015.</title>
        <authorList>
            <person name="Folaranmi T.A."/>
            <person name="Kretz C.B."/>
            <person name="Kamiya H."/>
            <person name="MacNeil J.R."/>
            <person name="Whaley M.J."/>
            <person name="Blain A."/>
            <person name="Antwi M."/>
            <person name="Dorsinville M."/>
            <person name="Pacilli M."/>
            <person name="Smith S."/>
            <person name="Civen R."/>
            <person name="Ngo V."/>
            <person name="Winter K."/>
            <person name="Harriman K."/>
            <person name="Wang X."/>
            <person name="Bowen V.B."/>
            <person name="Patel M."/>
            <person name="Martin S."/>
            <person name="Misegades L."/>
            <person name="Meyer S.A."/>
        </authorList>
    </citation>
    <scope>NUCLEOTIDE SEQUENCE [LARGE SCALE GENOMIC DNA]</scope>
    <source>
        <strain evidence="3 7">M26503</strain>
    </source>
</reference>
<dbReference type="EMBL" id="UGRP01000004">
    <property type="protein sequence ID" value="SUA30181.1"/>
    <property type="molecule type" value="Genomic_DNA"/>
</dbReference>
<dbReference type="AlphaFoldDB" id="A0A112QYX5"/>
<evidence type="ECO:0000313" key="6">
    <source>
        <dbReference type="Proteomes" id="UP000092966"/>
    </source>
</evidence>
<name>A0A112QYX5_NEIME</name>
<evidence type="ECO:0000313" key="3">
    <source>
        <dbReference type="EMBL" id="PBJ87439.1"/>
    </source>
</evidence>
<reference evidence="3" key="4">
    <citation type="submission" date="2017-09" db="EMBL/GenBank/DDBJ databases">
        <authorList>
            <person name="Kretz C."/>
            <person name="Retchless A."/>
            <person name="Wang X."/>
        </authorList>
    </citation>
    <scope>NUCLEOTIDE SEQUENCE</scope>
    <source>
        <strain evidence="3">M26503</strain>
    </source>
</reference>
<gene>
    <name evidence="3" type="ORF">CNQ34_05705</name>
    <name evidence="1" type="ORF">DE8555_0288</name>
    <name evidence="2" type="ORF">ERS514851_01584</name>
    <name evidence="4" type="ORF">NCTC8554_02229</name>
</gene>
<dbReference type="EMBL" id="NTLY01000002">
    <property type="protein sequence ID" value="PBJ87439.1"/>
    <property type="molecule type" value="Genomic_DNA"/>
</dbReference>
<protein>
    <submittedName>
        <fullName evidence="2">Uncharacterized protein</fullName>
    </submittedName>
</protein>
<dbReference type="EMBL" id="FFEF01000021">
    <property type="protein sequence ID" value="CWU21642.1"/>
    <property type="molecule type" value="Genomic_DNA"/>
</dbReference>
<accession>A0A112QYX5</accession>
<reference evidence="2 5" key="2">
    <citation type="submission" date="2016-02" db="EMBL/GenBank/DDBJ databases">
        <authorList>
            <consortium name="Pathogen Informatics"/>
        </authorList>
    </citation>
    <scope>NUCLEOTIDE SEQUENCE [LARGE SCALE GENOMIC DNA]</scope>
    <source>
        <strain evidence="2 5">2842STDY5881531</strain>
    </source>
</reference>
<evidence type="ECO:0000313" key="5">
    <source>
        <dbReference type="Proteomes" id="UP000069876"/>
    </source>
</evidence>
<dbReference type="Proteomes" id="UP000069876">
    <property type="component" value="Unassembled WGS sequence"/>
</dbReference>
<dbReference type="RefSeq" id="WP_002245425.1">
    <property type="nucleotide sequence ID" value="NZ_CP009418.1"/>
</dbReference>